<feature type="site" description="Important for catalytic activity, responsible for pKa modulation of the active site Glu and correct orientation of both the proton donor and substrate" evidence="5">
    <location>
        <position position="179"/>
    </location>
</feature>
<gene>
    <name evidence="7" type="ORF">E4L96_07330</name>
</gene>
<dbReference type="EMBL" id="SPVF01000101">
    <property type="protein sequence ID" value="TFW22907.1"/>
    <property type="molecule type" value="Genomic_DNA"/>
</dbReference>
<evidence type="ECO:0000256" key="2">
    <source>
        <dbReference type="ARBA" id="ARBA00022801"/>
    </source>
</evidence>
<evidence type="ECO:0008006" key="9">
    <source>
        <dbReference type="Google" id="ProtNLM"/>
    </source>
</evidence>
<evidence type="ECO:0000313" key="8">
    <source>
        <dbReference type="Proteomes" id="UP000298438"/>
    </source>
</evidence>
<keyword evidence="3 6" id="KW-0326">Glycosidase</keyword>
<dbReference type="Gene3D" id="2.115.10.20">
    <property type="entry name" value="Glycosyl hydrolase domain, family 43"/>
    <property type="match status" value="1"/>
</dbReference>
<dbReference type="RefSeq" id="WP_135206562.1">
    <property type="nucleotide sequence ID" value="NZ_SPVF01000101.1"/>
</dbReference>
<dbReference type="OrthoDB" id="9801455at2"/>
<comment type="similarity">
    <text evidence="1 6">Belongs to the glycosyl hydrolase 43 family.</text>
</comment>
<evidence type="ECO:0000256" key="5">
    <source>
        <dbReference type="PIRSR" id="PIRSR606710-2"/>
    </source>
</evidence>
<keyword evidence="2 6" id="KW-0378">Hydrolase</keyword>
<comment type="caution">
    <text evidence="7">The sequence shown here is derived from an EMBL/GenBank/DDBJ whole genome shotgun (WGS) entry which is preliminary data.</text>
</comment>
<feature type="active site" description="Proton donor" evidence="4">
    <location>
        <position position="238"/>
    </location>
</feature>
<proteinExistence type="inferred from homology"/>
<dbReference type="CDD" id="cd08999">
    <property type="entry name" value="GH43_ABN-like"/>
    <property type="match status" value="1"/>
</dbReference>
<reference evidence="7 8" key="1">
    <citation type="submission" date="2019-03" db="EMBL/GenBank/DDBJ databases">
        <title>Draft Genome Sequence of Massilia arenosa sp. nov., a Novel Massilia Species Isolated from a Sandy-loam Maize Soil.</title>
        <authorList>
            <person name="Raths R."/>
            <person name="Peta V."/>
            <person name="Bucking H."/>
        </authorList>
    </citation>
    <scope>NUCLEOTIDE SEQUENCE [LARGE SCALE GENOMIC DNA]</scope>
    <source>
        <strain evidence="7 8">MC02</strain>
    </source>
</reference>
<dbReference type="InterPro" id="IPR023296">
    <property type="entry name" value="Glyco_hydro_beta-prop_sf"/>
</dbReference>
<evidence type="ECO:0000256" key="3">
    <source>
        <dbReference type="ARBA" id="ARBA00023295"/>
    </source>
</evidence>
<evidence type="ECO:0000256" key="4">
    <source>
        <dbReference type="PIRSR" id="PIRSR606710-1"/>
    </source>
</evidence>
<sequence>MTFHPWRRHGRMAPLPSSRTGALAILTLALLAACGGGGAPAQVSAPGVTPVQSPVPAPSALGDFPDPFVLAEQGTYYAYATNSQNKHVQLARSTDLRTFTALPDAMPMLARWVRPTNPNVWAPEVIRIGSSYVLYYTAHDSASDRQCVGAAVAAAPTGPFVDNASAPLVCQTAEGGTIDASPLASGGKLYLYFKSDGNCCRLQTRIYGQELSADGLALVGSAVPLLANERAWEGGVIEAPSMFVKDGRYLLFYSGNDYSGASYATGYATCTGPLGPCTPAADSPFLTSRTSAEPKLIGPGHQDVFQVGDQTWIAYHAWEELASGTQGSRRFMYIDKLDWVDGRPVVRGPTMVP</sequence>
<dbReference type="SUPFAM" id="SSF75005">
    <property type="entry name" value="Arabinanase/levansucrase/invertase"/>
    <property type="match status" value="1"/>
</dbReference>
<dbReference type="Proteomes" id="UP000298438">
    <property type="component" value="Unassembled WGS sequence"/>
</dbReference>
<evidence type="ECO:0000256" key="6">
    <source>
        <dbReference type="RuleBase" id="RU361187"/>
    </source>
</evidence>
<evidence type="ECO:0000313" key="7">
    <source>
        <dbReference type="EMBL" id="TFW22907.1"/>
    </source>
</evidence>
<evidence type="ECO:0000256" key="1">
    <source>
        <dbReference type="ARBA" id="ARBA00009865"/>
    </source>
</evidence>
<dbReference type="GO" id="GO:0005975">
    <property type="term" value="P:carbohydrate metabolic process"/>
    <property type="evidence" value="ECO:0007669"/>
    <property type="project" value="InterPro"/>
</dbReference>
<dbReference type="PROSITE" id="PS51257">
    <property type="entry name" value="PROKAR_LIPOPROTEIN"/>
    <property type="match status" value="1"/>
</dbReference>
<dbReference type="PANTHER" id="PTHR42812">
    <property type="entry name" value="BETA-XYLOSIDASE"/>
    <property type="match status" value="1"/>
</dbReference>
<name>A0A4Y9SGG7_9BURK</name>
<dbReference type="Pfam" id="PF04616">
    <property type="entry name" value="Glyco_hydro_43"/>
    <property type="match status" value="1"/>
</dbReference>
<dbReference type="PANTHER" id="PTHR42812:SF5">
    <property type="entry name" value="ENDO-ARABINASE"/>
    <property type="match status" value="1"/>
</dbReference>
<keyword evidence="8" id="KW-1185">Reference proteome</keyword>
<organism evidence="7 8">
    <name type="scientific">Zemynaea arenosa</name>
    <dbReference type="NCBI Taxonomy" id="2561931"/>
    <lineage>
        <taxon>Bacteria</taxon>
        <taxon>Pseudomonadati</taxon>
        <taxon>Pseudomonadota</taxon>
        <taxon>Betaproteobacteria</taxon>
        <taxon>Burkholderiales</taxon>
        <taxon>Oxalobacteraceae</taxon>
        <taxon>Telluria group</taxon>
        <taxon>Zemynaea</taxon>
    </lineage>
</organism>
<protein>
    <recommendedName>
        <fullName evidence="9">Glycoside hydrolase</fullName>
    </recommendedName>
</protein>
<accession>A0A4Y9SGG7</accession>
<dbReference type="InterPro" id="IPR051795">
    <property type="entry name" value="Glycosyl_Hydrlase_43"/>
</dbReference>
<dbReference type="AlphaFoldDB" id="A0A4Y9SGG7"/>
<feature type="active site" description="Proton acceptor" evidence="4">
    <location>
        <position position="66"/>
    </location>
</feature>
<dbReference type="GO" id="GO:0004553">
    <property type="term" value="F:hydrolase activity, hydrolyzing O-glycosyl compounds"/>
    <property type="evidence" value="ECO:0007669"/>
    <property type="project" value="InterPro"/>
</dbReference>
<dbReference type="InterPro" id="IPR006710">
    <property type="entry name" value="Glyco_hydro_43"/>
</dbReference>